<keyword evidence="2" id="KW-0808">Transferase</keyword>
<dbReference type="PANTHER" id="PTHR47829">
    <property type="entry name" value="HYDROLASE, PUTATIVE (AFU_ORTHOLOGUE AFUA_1G12880)-RELATED"/>
    <property type="match status" value="1"/>
</dbReference>
<dbReference type="Pfam" id="PF01636">
    <property type="entry name" value="APH"/>
    <property type="match status" value="1"/>
</dbReference>
<dbReference type="InterPro" id="IPR002575">
    <property type="entry name" value="Aminoglycoside_PTrfase"/>
</dbReference>
<dbReference type="Proteomes" id="UP000319894">
    <property type="component" value="Unassembled WGS sequence"/>
</dbReference>
<proteinExistence type="predicted"/>
<evidence type="ECO:0000313" key="3">
    <source>
        <dbReference type="Proteomes" id="UP000319894"/>
    </source>
</evidence>
<gene>
    <name evidence="2" type="ORF">DP107_17730</name>
</gene>
<protein>
    <submittedName>
        <fullName evidence="2">Phosphotransferase family protein</fullName>
    </submittedName>
</protein>
<sequence>MSSEEKVSQLVDSEALSTRLTAELGPAETYEIERFPGGHSNETLFVAWNGHDLVLRRPPPGETAKNAHDVLREYHVMDALGGTDVRVPSTVLACADHSVIGSEFYIMESIKGPVLRNDEIERFSSADARRAIAEELIDRLVEIHSVDVEAVGLTDFGRPDGFLTRQVSRWREQFDWAREITAEEREIPSLKPVREWLDQNIPESSPSTLVHGDYKLDNVIFEPNGSPEIAAIVDWEMSTLGDPLTDLSWLLTYWQDADDDDCAIPELIPTFTRQEGYPTKAALVNRYEQATGTTFEHDRFYRALAIYKLAGICEMFYRRYLKGNSDNPMYPKMRQRVPTMVDWALRIIEGEDPL</sequence>
<dbReference type="AlphaFoldDB" id="A0A554MVT2"/>
<comment type="caution">
    <text evidence="2">The sequence shown here is derived from an EMBL/GenBank/DDBJ whole genome shotgun (WGS) entry which is preliminary data.</text>
</comment>
<dbReference type="EMBL" id="QMDX01000021">
    <property type="protein sequence ID" value="TSD08910.1"/>
    <property type="molecule type" value="Genomic_DNA"/>
</dbReference>
<name>A0A554MVT2_9EURY</name>
<keyword evidence="3" id="KW-1185">Reference proteome</keyword>
<dbReference type="Gene3D" id="3.90.1200.10">
    <property type="match status" value="1"/>
</dbReference>
<dbReference type="InParanoid" id="A0A554MVT2"/>
<dbReference type="PANTHER" id="PTHR47829:SF1">
    <property type="entry name" value="HAD FAMILY PHOSPHATASE"/>
    <property type="match status" value="1"/>
</dbReference>
<dbReference type="OrthoDB" id="350437at2157"/>
<dbReference type="InterPro" id="IPR041726">
    <property type="entry name" value="ACAD10_11_N"/>
</dbReference>
<dbReference type="SUPFAM" id="SSF56112">
    <property type="entry name" value="Protein kinase-like (PK-like)"/>
    <property type="match status" value="1"/>
</dbReference>
<feature type="domain" description="Aminoglycoside phosphotransferase" evidence="1">
    <location>
        <begin position="31"/>
        <end position="263"/>
    </location>
</feature>
<dbReference type="RefSeq" id="WP_144263452.1">
    <property type="nucleotide sequence ID" value="NZ_QMDX01000021.1"/>
</dbReference>
<dbReference type="Gene3D" id="3.30.200.20">
    <property type="entry name" value="Phosphorylase Kinase, domain 1"/>
    <property type="match status" value="1"/>
</dbReference>
<dbReference type="InterPro" id="IPR052898">
    <property type="entry name" value="ACAD10-like"/>
</dbReference>
<reference evidence="2 3" key="1">
    <citation type="submission" date="2018-06" db="EMBL/GenBank/DDBJ databases">
        <title>Natronomonas sp. F16-60 a new haloarchaeon isolated from a solar saltern of Isla Cristina, Huelva, Spain.</title>
        <authorList>
            <person name="Duran-Viseras A."/>
            <person name="Sanchez-Porro C."/>
            <person name="Ventosa A."/>
        </authorList>
    </citation>
    <scope>NUCLEOTIDE SEQUENCE [LARGE SCALE GENOMIC DNA]</scope>
    <source>
        <strain evidence="2 3">F16-60</strain>
    </source>
</reference>
<evidence type="ECO:0000259" key="1">
    <source>
        <dbReference type="Pfam" id="PF01636"/>
    </source>
</evidence>
<evidence type="ECO:0000313" key="2">
    <source>
        <dbReference type="EMBL" id="TSD08910.1"/>
    </source>
</evidence>
<dbReference type="GO" id="GO:0016740">
    <property type="term" value="F:transferase activity"/>
    <property type="evidence" value="ECO:0007669"/>
    <property type="project" value="UniProtKB-KW"/>
</dbReference>
<dbReference type="InterPro" id="IPR011009">
    <property type="entry name" value="Kinase-like_dom_sf"/>
</dbReference>
<dbReference type="CDD" id="cd05154">
    <property type="entry name" value="ACAD10_11_N-like"/>
    <property type="match status" value="1"/>
</dbReference>
<accession>A0A554MVT2</accession>
<organism evidence="2 3">
    <name type="scientific">Haloglomus irregulare</name>
    <dbReference type="NCBI Taxonomy" id="2234134"/>
    <lineage>
        <taxon>Archaea</taxon>
        <taxon>Methanobacteriati</taxon>
        <taxon>Methanobacteriota</taxon>
        <taxon>Stenosarchaea group</taxon>
        <taxon>Halobacteria</taxon>
        <taxon>Halobacteriales</taxon>
        <taxon>Natronomonadaceae</taxon>
        <taxon>Haloglomus</taxon>
    </lineage>
</organism>